<dbReference type="Proteomes" id="UP000499080">
    <property type="component" value="Unassembled WGS sequence"/>
</dbReference>
<dbReference type="InterPro" id="IPR047234">
    <property type="entry name" value="GRAF_fam"/>
</dbReference>
<keyword evidence="3" id="KW-1185">Reference proteome</keyword>
<evidence type="ECO:0000313" key="3">
    <source>
        <dbReference type="Proteomes" id="UP000499080"/>
    </source>
</evidence>
<dbReference type="InterPro" id="IPR027267">
    <property type="entry name" value="AH/BAR_dom_sf"/>
</dbReference>
<dbReference type="SUPFAM" id="SSF103657">
    <property type="entry name" value="BAR/IMD domain-like"/>
    <property type="match status" value="1"/>
</dbReference>
<dbReference type="Gene3D" id="1.20.1270.60">
    <property type="entry name" value="Arfaptin homology (AH) domain/BAR domain"/>
    <property type="match status" value="1"/>
</dbReference>
<sequence>MCGILFQDAAGALKEFSNLLNAIEDERDRMLEQAQAAFIDPIENFRKEYIGGAKERRKKFEKETTKFFQSQDRHLNLSTKKSGNQLQEYVPPMLCQYVPPMLCEYVPPMLCEYVPSMLCEYVPSMLGQYVPPMLCQYAPPCVEYHCN</sequence>
<evidence type="ECO:0000259" key="1">
    <source>
        <dbReference type="Pfam" id="PF16746"/>
    </source>
</evidence>
<comment type="caution">
    <text evidence="2">The sequence shown here is derived from an EMBL/GenBank/DDBJ whole genome shotgun (WGS) entry which is preliminary data.</text>
</comment>
<accession>A0A4Y2DP45</accession>
<dbReference type="InterPro" id="IPR004148">
    <property type="entry name" value="BAR_dom"/>
</dbReference>
<organism evidence="2 3">
    <name type="scientific">Araneus ventricosus</name>
    <name type="common">Orbweaver spider</name>
    <name type="synonym">Epeira ventricosa</name>
    <dbReference type="NCBI Taxonomy" id="182803"/>
    <lineage>
        <taxon>Eukaryota</taxon>
        <taxon>Metazoa</taxon>
        <taxon>Ecdysozoa</taxon>
        <taxon>Arthropoda</taxon>
        <taxon>Chelicerata</taxon>
        <taxon>Arachnida</taxon>
        <taxon>Araneae</taxon>
        <taxon>Araneomorphae</taxon>
        <taxon>Entelegynae</taxon>
        <taxon>Araneoidea</taxon>
        <taxon>Araneidae</taxon>
        <taxon>Araneus</taxon>
    </lineage>
</organism>
<reference evidence="2 3" key="1">
    <citation type="journal article" date="2019" name="Sci. Rep.">
        <title>Orb-weaving spider Araneus ventricosus genome elucidates the spidroin gene catalogue.</title>
        <authorList>
            <person name="Kono N."/>
            <person name="Nakamura H."/>
            <person name="Ohtoshi R."/>
            <person name="Moran D.A.P."/>
            <person name="Shinohara A."/>
            <person name="Yoshida Y."/>
            <person name="Fujiwara M."/>
            <person name="Mori M."/>
            <person name="Tomita M."/>
            <person name="Arakawa K."/>
        </authorList>
    </citation>
    <scope>NUCLEOTIDE SEQUENCE [LARGE SCALE GENOMIC DNA]</scope>
</reference>
<dbReference type="EMBL" id="BGPR01000388">
    <property type="protein sequence ID" value="GBM17405.1"/>
    <property type="molecule type" value="Genomic_DNA"/>
</dbReference>
<dbReference type="AlphaFoldDB" id="A0A4Y2DP45"/>
<dbReference type="Pfam" id="PF16746">
    <property type="entry name" value="BAR_3"/>
    <property type="match status" value="1"/>
</dbReference>
<protein>
    <recommendedName>
        <fullName evidence="1">BAR domain-containing protein</fullName>
    </recommendedName>
</protein>
<dbReference type="GO" id="GO:0005096">
    <property type="term" value="F:GTPase activator activity"/>
    <property type="evidence" value="ECO:0007669"/>
    <property type="project" value="InterPro"/>
</dbReference>
<dbReference type="OrthoDB" id="3183924at2759"/>
<feature type="domain" description="BAR" evidence="1">
    <location>
        <begin position="11"/>
        <end position="89"/>
    </location>
</feature>
<dbReference type="PANTHER" id="PTHR12552:SF1">
    <property type="entry name" value="RHO GTPASE-ACTIVATING PROTEIN GRAF"/>
    <property type="match status" value="1"/>
</dbReference>
<proteinExistence type="predicted"/>
<name>A0A4Y2DP45_ARAVE</name>
<evidence type="ECO:0000313" key="2">
    <source>
        <dbReference type="EMBL" id="GBM17405.1"/>
    </source>
</evidence>
<dbReference type="PANTHER" id="PTHR12552">
    <property type="entry name" value="OLIGOPHRENIN 1"/>
    <property type="match status" value="1"/>
</dbReference>
<dbReference type="GO" id="GO:0005737">
    <property type="term" value="C:cytoplasm"/>
    <property type="evidence" value="ECO:0007669"/>
    <property type="project" value="InterPro"/>
</dbReference>
<gene>
    <name evidence="2" type="ORF">AVEN_119447_1</name>
</gene>